<dbReference type="Proteomes" id="UP000217790">
    <property type="component" value="Unassembled WGS sequence"/>
</dbReference>
<name>A0A2H3ENQ9_ARMGA</name>
<gene>
    <name evidence="1" type="ORF">ARMGADRAFT_1070641</name>
</gene>
<reference evidence="2" key="1">
    <citation type="journal article" date="2017" name="Nat. Ecol. Evol.">
        <title>Genome expansion and lineage-specific genetic innovations in the forest pathogenic fungi Armillaria.</title>
        <authorList>
            <person name="Sipos G."/>
            <person name="Prasanna A.N."/>
            <person name="Walter M.C."/>
            <person name="O'Connor E."/>
            <person name="Balint B."/>
            <person name="Krizsan K."/>
            <person name="Kiss B."/>
            <person name="Hess J."/>
            <person name="Varga T."/>
            <person name="Slot J."/>
            <person name="Riley R."/>
            <person name="Boka B."/>
            <person name="Rigling D."/>
            <person name="Barry K."/>
            <person name="Lee J."/>
            <person name="Mihaltcheva S."/>
            <person name="LaButti K."/>
            <person name="Lipzen A."/>
            <person name="Waldron R."/>
            <person name="Moloney N.M."/>
            <person name="Sperisen C."/>
            <person name="Kredics L."/>
            <person name="Vagvoelgyi C."/>
            <person name="Patrignani A."/>
            <person name="Fitzpatrick D."/>
            <person name="Nagy I."/>
            <person name="Doyle S."/>
            <person name="Anderson J.B."/>
            <person name="Grigoriev I.V."/>
            <person name="Gueldener U."/>
            <person name="Muensterkoetter M."/>
            <person name="Nagy L.G."/>
        </authorList>
    </citation>
    <scope>NUCLEOTIDE SEQUENCE [LARGE SCALE GENOMIC DNA]</scope>
    <source>
        <strain evidence="2">Ar21-2</strain>
    </source>
</reference>
<dbReference type="AlphaFoldDB" id="A0A2H3ENQ9"/>
<dbReference type="InParanoid" id="A0A2H3ENQ9"/>
<sequence>MSPPIQTICQEMGRGRRGVPTRISFLSVGRLTFPDDLHSLRCETVLDRDAWNFRFFDGPLGVHNAPGLTVRVKLATAFTLAAVQRNRLIGGRRPFYCLTFRAWLGSSSVLSPVRRSLDNGRERSGLFACRSLFSSTFGSWEKVTGNENRWERAAG</sequence>
<protein>
    <submittedName>
        <fullName evidence="1">Uncharacterized protein</fullName>
    </submittedName>
</protein>
<organism evidence="1 2">
    <name type="scientific">Armillaria gallica</name>
    <name type="common">Bulbous honey fungus</name>
    <name type="synonym">Armillaria bulbosa</name>
    <dbReference type="NCBI Taxonomy" id="47427"/>
    <lineage>
        <taxon>Eukaryota</taxon>
        <taxon>Fungi</taxon>
        <taxon>Dikarya</taxon>
        <taxon>Basidiomycota</taxon>
        <taxon>Agaricomycotina</taxon>
        <taxon>Agaricomycetes</taxon>
        <taxon>Agaricomycetidae</taxon>
        <taxon>Agaricales</taxon>
        <taxon>Marasmiineae</taxon>
        <taxon>Physalacriaceae</taxon>
        <taxon>Armillaria</taxon>
    </lineage>
</organism>
<keyword evidence="2" id="KW-1185">Reference proteome</keyword>
<proteinExistence type="predicted"/>
<dbReference type="EMBL" id="KZ293644">
    <property type="protein sequence ID" value="PBL04169.1"/>
    <property type="molecule type" value="Genomic_DNA"/>
</dbReference>
<accession>A0A2H3ENQ9</accession>
<evidence type="ECO:0000313" key="1">
    <source>
        <dbReference type="EMBL" id="PBL04169.1"/>
    </source>
</evidence>
<evidence type="ECO:0000313" key="2">
    <source>
        <dbReference type="Proteomes" id="UP000217790"/>
    </source>
</evidence>